<comment type="caution">
    <text evidence="2">The sequence shown here is derived from an EMBL/GenBank/DDBJ whole genome shotgun (WGS) entry which is preliminary data.</text>
</comment>
<dbReference type="Proteomes" id="UP001596306">
    <property type="component" value="Unassembled WGS sequence"/>
</dbReference>
<keyword evidence="1" id="KW-0812">Transmembrane</keyword>
<evidence type="ECO:0000256" key="1">
    <source>
        <dbReference type="SAM" id="Phobius"/>
    </source>
</evidence>
<evidence type="ECO:0000313" key="2">
    <source>
        <dbReference type="EMBL" id="MFC6356436.1"/>
    </source>
</evidence>
<feature type="transmembrane region" description="Helical" evidence="1">
    <location>
        <begin position="112"/>
        <end position="132"/>
    </location>
</feature>
<protein>
    <recommendedName>
        <fullName evidence="4">Integral membrane protein</fullName>
    </recommendedName>
</protein>
<name>A0ABW1VEB8_9MICO</name>
<dbReference type="EMBL" id="JBHSTP010000002">
    <property type="protein sequence ID" value="MFC6356436.1"/>
    <property type="molecule type" value="Genomic_DNA"/>
</dbReference>
<evidence type="ECO:0000313" key="3">
    <source>
        <dbReference type="Proteomes" id="UP001596306"/>
    </source>
</evidence>
<keyword evidence="1" id="KW-1133">Transmembrane helix</keyword>
<feature type="transmembrane region" description="Helical" evidence="1">
    <location>
        <begin position="7"/>
        <end position="29"/>
    </location>
</feature>
<sequence>MKRPASTVIGAVLMFGRVVSGLVYIAVAASNWRAFSKNLVLDGAAVGFDTEHMADVVLIVFMVAYASWLMFYLVLTVLVFRGSNWARIVAMSLASLSIVIAFIDWWNSGVEVSLRTSLLSLSLDILILLALSSHSTRLFARRDGRAVALDSE</sequence>
<keyword evidence="3" id="KW-1185">Reference proteome</keyword>
<dbReference type="RefSeq" id="WP_386730846.1">
    <property type="nucleotide sequence ID" value="NZ_JBHSTP010000002.1"/>
</dbReference>
<proteinExistence type="predicted"/>
<feature type="transmembrane region" description="Helical" evidence="1">
    <location>
        <begin position="56"/>
        <end position="78"/>
    </location>
</feature>
<evidence type="ECO:0008006" key="4">
    <source>
        <dbReference type="Google" id="ProtNLM"/>
    </source>
</evidence>
<organism evidence="2 3">
    <name type="scientific">Luethyella okanaganae</name>
    <dbReference type="NCBI Taxonomy" id="69372"/>
    <lineage>
        <taxon>Bacteria</taxon>
        <taxon>Bacillati</taxon>
        <taxon>Actinomycetota</taxon>
        <taxon>Actinomycetes</taxon>
        <taxon>Micrococcales</taxon>
        <taxon>Microbacteriaceae</taxon>
        <taxon>Luethyella</taxon>
    </lineage>
</organism>
<gene>
    <name evidence="2" type="ORF">ACFQB0_09980</name>
</gene>
<accession>A0ABW1VEB8</accession>
<keyword evidence="1" id="KW-0472">Membrane</keyword>
<feature type="transmembrane region" description="Helical" evidence="1">
    <location>
        <begin position="85"/>
        <end position="106"/>
    </location>
</feature>
<reference evidence="3" key="1">
    <citation type="journal article" date="2019" name="Int. J. Syst. Evol. Microbiol.">
        <title>The Global Catalogue of Microorganisms (GCM) 10K type strain sequencing project: providing services to taxonomists for standard genome sequencing and annotation.</title>
        <authorList>
            <consortium name="The Broad Institute Genomics Platform"/>
            <consortium name="The Broad Institute Genome Sequencing Center for Infectious Disease"/>
            <person name="Wu L."/>
            <person name="Ma J."/>
        </authorList>
    </citation>
    <scope>NUCLEOTIDE SEQUENCE [LARGE SCALE GENOMIC DNA]</scope>
    <source>
        <strain evidence="3">CCUG 43304</strain>
    </source>
</reference>